<protein>
    <recommendedName>
        <fullName evidence="3">Mab-21-like nucleotidyltransferase domain-containing protein</fullName>
    </recommendedName>
</protein>
<evidence type="ECO:0000256" key="2">
    <source>
        <dbReference type="ARBA" id="ARBA00008307"/>
    </source>
</evidence>
<comment type="cofactor">
    <cofactor evidence="1">
        <name>Mg(2+)</name>
        <dbReference type="ChEBI" id="CHEBI:18420"/>
    </cofactor>
</comment>
<accession>A0A9X0CLT2</accession>
<comment type="similarity">
    <text evidence="2">Belongs to the mab-21 family.</text>
</comment>
<sequence length="330" mass="37931">MSFQNTIKRETSALTMRKRSLDGNVDPRRCLRRFPSDSDLYRKVLHKKAMSHTNLHKKFASCTQLNKTPSPEQHQDCKVFKYEEKLTSELSKFYSLQVRGKRAQIKRNKHLAFSVVFKVLINAQVVSDRFTVGEILRSGARYGDMVEKESDRFEFGVPVYLDDNSNFFIHRAEEDGFVRLQLDDCETWEDCLDPDGFLSASLVRSKLQLTMKNALKSLNNNIEQGIDYFPSGVVSVDVFCEGSTIVLQINRDSRSLAVELIPTIVIPKVNLEWCRRLSKSEPPSHVVAKSCPFPLSDPETLWELSFLSAEKKKFRSLGTTNIACFYLWPR</sequence>
<dbReference type="Pfam" id="PF03281">
    <property type="entry name" value="Mab-21"/>
    <property type="match status" value="1"/>
</dbReference>
<keyword evidence="5" id="KW-1185">Reference proteome</keyword>
<dbReference type="EMBL" id="MU827306">
    <property type="protein sequence ID" value="KAJ7363351.1"/>
    <property type="molecule type" value="Genomic_DNA"/>
</dbReference>
<dbReference type="Proteomes" id="UP001163046">
    <property type="component" value="Unassembled WGS sequence"/>
</dbReference>
<evidence type="ECO:0000313" key="5">
    <source>
        <dbReference type="Proteomes" id="UP001163046"/>
    </source>
</evidence>
<proteinExistence type="inferred from homology"/>
<feature type="domain" description="Mab-21-like nucleotidyltransferase" evidence="3">
    <location>
        <begin position="148"/>
        <end position="314"/>
    </location>
</feature>
<dbReference type="Gene3D" id="3.30.460.90">
    <property type="match status" value="1"/>
</dbReference>
<reference evidence="4" key="1">
    <citation type="submission" date="2023-01" db="EMBL/GenBank/DDBJ databases">
        <title>Genome assembly of the deep-sea coral Lophelia pertusa.</title>
        <authorList>
            <person name="Herrera S."/>
            <person name="Cordes E."/>
        </authorList>
    </citation>
    <scope>NUCLEOTIDE SEQUENCE</scope>
    <source>
        <strain evidence="4">USNM1676648</strain>
        <tissue evidence="4">Polyp</tissue>
    </source>
</reference>
<dbReference type="OrthoDB" id="5961151at2759"/>
<dbReference type="AlphaFoldDB" id="A0A9X0CLT2"/>
<gene>
    <name evidence="4" type="ORF">OS493_011639</name>
</gene>
<evidence type="ECO:0000313" key="4">
    <source>
        <dbReference type="EMBL" id="KAJ7363351.1"/>
    </source>
</evidence>
<dbReference type="PANTHER" id="PTHR10656:SF42">
    <property type="entry name" value="CYCLIC GMP-AMP SYNTHASE-LIKE PROTEIN-RELATED"/>
    <property type="match status" value="1"/>
</dbReference>
<organism evidence="4 5">
    <name type="scientific">Desmophyllum pertusum</name>
    <dbReference type="NCBI Taxonomy" id="174260"/>
    <lineage>
        <taxon>Eukaryota</taxon>
        <taxon>Metazoa</taxon>
        <taxon>Cnidaria</taxon>
        <taxon>Anthozoa</taxon>
        <taxon>Hexacorallia</taxon>
        <taxon>Scleractinia</taxon>
        <taxon>Caryophylliina</taxon>
        <taxon>Caryophylliidae</taxon>
        <taxon>Desmophyllum</taxon>
    </lineage>
</organism>
<comment type="caution">
    <text evidence="4">The sequence shown here is derived from an EMBL/GenBank/DDBJ whole genome shotgun (WGS) entry which is preliminary data.</text>
</comment>
<evidence type="ECO:0000259" key="3">
    <source>
        <dbReference type="Pfam" id="PF03281"/>
    </source>
</evidence>
<evidence type="ECO:0000256" key="1">
    <source>
        <dbReference type="ARBA" id="ARBA00001946"/>
    </source>
</evidence>
<dbReference type="InterPro" id="IPR046903">
    <property type="entry name" value="Mab-21-like_nuc_Trfase"/>
</dbReference>
<dbReference type="PANTHER" id="PTHR10656">
    <property type="entry name" value="CELL FATE DETERMINING PROTEIN MAB21-RELATED"/>
    <property type="match status" value="1"/>
</dbReference>
<name>A0A9X0CLT2_9CNID</name>